<accession>A0A2Y9BTG1</accession>
<dbReference type="InterPro" id="IPR007296">
    <property type="entry name" value="DUF403"/>
</dbReference>
<keyword evidence="4" id="KW-1185">Reference proteome</keyword>
<dbReference type="Pfam" id="PF04168">
    <property type="entry name" value="Alpha-E"/>
    <property type="match status" value="1"/>
</dbReference>
<name>A0A2Y9BTG1_9MICO</name>
<dbReference type="Gene3D" id="3.40.50.11290">
    <property type="match status" value="1"/>
</dbReference>
<dbReference type="PANTHER" id="PTHR34595:SF2">
    <property type="entry name" value="BLR2978 PROTEIN"/>
    <property type="match status" value="1"/>
</dbReference>
<proteinExistence type="predicted"/>
<sequence>MTQTDDASPGVIDAYAHLLQEGSGGDEFLVDDSLRDGNEALAQRVDALGVNGLRARRATVRRAIEDDGITYGGAPGSTRAGRWSLDPLPTILPGSEWQRLQAGLAERAQLLDEILTDLYADQRLISTGVIPPEAILGHRGFIHQAIGTRVPGPNQLILPSIDLGRDSDGEWTVIGDRSQAPSGAGYAMADRRIIARAMPALYRDTPIARLRGFFDDMRFALMDVSPHHDRSPKVVLLSPGPDSETAFDQAFLSALLGFPLVQSEDLSTRDGRIWMRTTTGDLERVDVILRRVDAGWSDPLELRSGSRLGVPGLIEANRRGHVAVVNPVGAGILENPALLAYLPQLSRAILGTSPRLPAARTWWCGDAQHRREALPQLDKLVIKAISRDSGFVTRFGWELSQEELADLRTRIEAQPWAWALQDPVSLSTVPVVTNDGLMPRRLVLRAFGVARDGSYRFMPGGLGRLSTDSSSRMVSNALGGQAKDIWVLAADETAGPELFTPIGVATAQLPGLAAAEVAVAPRVADDLFWLGRYAERAEAATRMSIVADDLLADTMGRTGSLGAAATRIFLDALSAVTTVRASAAEEGVGHDQELLRKVLVGPGTGTISYAVRHLIRSSLAVRELLSSDTWLIVSRLSRVIEPDEVNEDQPLQPVLAQVLESLIAVAGLGAESMVRDQVWAYLEAGRRIERAQHTVTMLSHTLAEERSPVIEGQVIEAVLRATDSVITHRRRLSAGHSDGGPVQGALALLLSDRTNPRSVRYQLDQMVAAMSHAPNKDLDERIAAVTTTLATMDLEELTRGKRAALRITLGELGTELHELAAEIERVHFVRRANQMSLTGGGLVIS</sequence>
<dbReference type="SUPFAM" id="SSF56059">
    <property type="entry name" value="Glutathione synthetase ATP-binding domain-like"/>
    <property type="match status" value="1"/>
</dbReference>
<reference evidence="4" key="1">
    <citation type="submission" date="2016-10" db="EMBL/GenBank/DDBJ databases">
        <authorList>
            <person name="Varghese N."/>
            <person name="Submissions S."/>
        </authorList>
    </citation>
    <scope>NUCLEOTIDE SEQUENCE [LARGE SCALE GENOMIC DNA]</scope>
    <source>
        <strain evidence="4">DSM 22951</strain>
    </source>
</reference>
<dbReference type="OrthoDB" id="9803842at2"/>
<feature type="domain" description="DUF403" evidence="1">
    <location>
        <begin position="521"/>
        <end position="828"/>
    </location>
</feature>
<evidence type="ECO:0000313" key="4">
    <source>
        <dbReference type="Proteomes" id="UP000250028"/>
    </source>
</evidence>
<dbReference type="Pfam" id="PF14403">
    <property type="entry name" value="CP_ATPgrasp_2"/>
    <property type="match status" value="1"/>
</dbReference>
<dbReference type="AlphaFoldDB" id="A0A2Y9BTG1"/>
<protein>
    <submittedName>
        <fullName evidence="3">Uncharacterized conserved protein, circularly permuted ATPgrasp superfamily</fullName>
    </submittedName>
</protein>
<dbReference type="RefSeq" id="WP_109684616.1">
    <property type="nucleotide sequence ID" value="NZ_QGDN01000001.1"/>
</dbReference>
<organism evidence="3 4">
    <name type="scientific">Branchiibius hedensis</name>
    <dbReference type="NCBI Taxonomy" id="672460"/>
    <lineage>
        <taxon>Bacteria</taxon>
        <taxon>Bacillati</taxon>
        <taxon>Actinomycetota</taxon>
        <taxon>Actinomycetes</taxon>
        <taxon>Micrococcales</taxon>
        <taxon>Dermacoccaceae</taxon>
        <taxon>Branchiibius</taxon>
    </lineage>
</organism>
<dbReference type="PANTHER" id="PTHR34595">
    <property type="entry name" value="BLR5612 PROTEIN"/>
    <property type="match status" value="1"/>
</dbReference>
<evidence type="ECO:0000259" key="2">
    <source>
        <dbReference type="Pfam" id="PF14403"/>
    </source>
</evidence>
<dbReference type="Proteomes" id="UP000250028">
    <property type="component" value="Unassembled WGS sequence"/>
</dbReference>
<dbReference type="Gene3D" id="3.30.1490.270">
    <property type="match status" value="1"/>
</dbReference>
<dbReference type="InterPro" id="IPR051680">
    <property type="entry name" value="ATP-dep_Glu-Cys_Ligase-2"/>
</dbReference>
<evidence type="ECO:0000259" key="1">
    <source>
        <dbReference type="Pfam" id="PF04168"/>
    </source>
</evidence>
<gene>
    <name evidence="3" type="ORF">SAMN04489750_1291</name>
</gene>
<feature type="domain" description="Circularly permuted ATP-grasp type 2" evidence="2">
    <location>
        <begin position="89"/>
        <end position="465"/>
    </location>
</feature>
<evidence type="ECO:0000313" key="3">
    <source>
        <dbReference type="EMBL" id="SSA33992.1"/>
    </source>
</evidence>
<dbReference type="InterPro" id="IPR025841">
    <property type="entry name" value="CP_ATPgrasp_2"/>
</dbReference>
<dbReference type="EMBL" id="UESZ01000001">
    <property type="protein sequence ID" value="SSA33992.1"/>
    <property type="molecule type" value="Genomic_DNA"/>
</dbReference>